<protein>
    <submittedName>
        <fullName evidence="5">Transcriptional regulator, hxlr family protein</fullName>
    </submittedName>
</protein>
<organism evidence="5">
    <name type="scientific">Verrucosispora sp. MS100047</name>
    <dbReference type="NCBI Taxonomy" id="1410949"/>
    <lineage>
        <taxon>Bacteria</taxon>
        <taxon>Bacillati</taxon>
        <taxon>Actinomycetota</taxon>
        <taxon>Actinomycetes</taxon>
        <taxon>Micromonosporales</taxon>
        <taxon>Micromonosporaceae</taxon>
        <taxon>Micromonospora</taxon>
    </lineage>
</organism>
<evidence type="ECO:0000256" key="3">
    <source>
        <dbReference type="ARBA" id="ARBA00023163"/>
    </source>
</evidence>
<evidence type="ECO:0000256" key="1">
    <source>
        <dbReference type="ARBA" id="ARBA00023015"/>
    </source>
</evidence>
<gene>
    <name evidence="5" type="ORF">VASRM7_604</name>
</gene>
<dbReference type="InterPro" id="IPR036388">
    <property type="entry name" value="WH-like_DNA-bd_sf"/>
</dbReference>
<dbReference type="Gene3D" id="1.10.10.10">
    <property type="entry name" value="Winged helix-like DNA-binding domain superfamily/Winged helix DNA-binding domain"/>
    <property type="match status" value="1"/>
</dbReference>
<dbReference type="PANTHER" id="PTHR33204:SF18">
    <property type="entry name" value="TRANSCRIPTIONAL REGULATORY PROTEIN"/>
    <property type="match status" value="1"/>
</dbReference>
<dbReference type="EMBL" id="KF826700">
    <property type="protein sequence ID" value="AIS85846.1"/>
    <property type="molecule type" value="Genomic_DNA"/>
</dbReference>
<reference evidence="5" key="1">
    <citation type="submission" date="2013-11" db="EMBL/GenBank/DDBJ databases">
        <title>New antitubercular compounds from marine-derived Verrucosispora sp. MS100047.</title>
        <authorList>
            <person name="Huang P."/>
            <person name="Xie F."/>
            <person name="Wang Q."/>
            <person name="Wang J."/>
            <person name="Wang Q."/>
            <person name="Abdel-Mageed W.M."/>
            <person name="Liu M."/>
            <person name="Han J."/>
            <person name="Song F."/>
            <person name="Dai H."/>
            <person name="Liu X."/>
            <person name="Zhang L."/>
        </authorList>
    </citation>
    <scope>NUCLEOTIDE SEQUENCE</scope>
    <source>
        <strain evidence="5">MS100047</strain>
    </source>
</reference>
<dbReference type="SUPFAM" id="SSF46785">
    <property type="entry name" value="Winged helix' DNA-binding domain"/>
    <property type="match status" value="1"/>
</dbReference>
<feature type="domain" description="HTH hxlR-type" evidence="4">
    <location>
        <begin position="10"/>
        <end position="107"/>
    </location>
</feature>
<dbReference type="InterPro" id="IPR002577">
    <property type="entry name" value="HTH_HxlR"/>
</dbReference>
<proteinExistence type="predicted"/>
<dbReference type="GO" id="GO:0003677">
    <property type="term" value="F:DNA binding"/>
    <property type="evidence" value="ECO:0007669"/>
    <property type="project" value="UniProtKB-KW"/>
</dbReference>
<accession>A0A097CT63</accession>
<keyword evidence="2" id="KW-0238">DNA-binding</keyword>
<dbReference type="InterPro" id="IPR036390">
    <property type="entry name" value="WH_DNA-bd_sf"/>
</dbReference>
<dbReference type="Pfam" id="PF01638">
    <property type="entry name" value="HxlR"/>
    <property type="match status" value="1"/>
</dbReference>
<keyword evidence="1" id="KW-0805">Transcription regulation</keyword>
<sequence length="176" mass="19604">MALRRYGQDCSIARALEVVGERWTLLIVRNAMVGDCRFESLLDSLGIARNVLAQRLTTLVEAGVLERVPYRERPVRHEYRLTERGRELAPVLAALMRWGEKNCPTDQPPPNRALVHARCEHPVELVVHCPSCDESIPTSEMVSRPVVRSAVETHDPQPSVDGRPSAVLAATLPGVR</sequence>
<dbReference type="PROSITE" id="PS51118">
    <property type="entry name" value="HTH_HXLR"/>
    <property type="match status" value="1"/>
</dbReference>
<keyword evidence="3" id="KW-0804">Transcription</keyword>
<dbReference type="AlphaFoldDB" id="A0A097CT63"/>
<name>A0A097CT63_9ACTN</name>
<evidence type="ECO:0000313" key="5">
    <source>
        <dbReference type="EMBL" id="AIS85846.1"/>
    </source>
</evidence>
<evidence type="ECO:0000259" key="4">
    <source>
        <dbReference type="PROSITE" id="PS51118"/>
    </source>
</evidence>
<dbReference type="PANTHER" id="PTHR33204">
    <property type="entry name" value="TRANSCRIPTIONAL REGULATOR, MARR FAMILY"/>
    <property type="match status" value="1"/>
</dbReference>
<evidence type="ECO:0000256" key="2">
    <source>
        <dbReference type="ARBA" id="ARBA00023125"/>
    </source>
</evidence>